<dbReference type="EMBL" id="NRRV01000115">
    <property type="protein sequence ID" value="MBK1633758.1"/>
    <property type="molecule type" value="Genomic_DNA"/>
</dbReference>
<sequence length="142" mass="16481">MSRKKVFICFDYDHDRNYRYLLKALAENSGSDIEFEDLTPEEIQSDDVGRIKAALRRRIRETTHTLVVVGKHANSYHPKRDEIGARNWQWWEIEKSAEENGRKFIGVKIESSNSTPEPLLNKGATWARTFKVESILKAINDS</sequence>
<dbReference type="Proteomes" id="UP000748752">
    <property type="component" value="Unassembled WGS sequence"/>
</dbReference>
<dbReference type="Pfam" id="PF08937">
    <property type="entry name" value="ThsB_TIR"/>
    <property type="match status" value="1"/>
</dbReference>
<dbReference type="InterPro" id="IPR015032">
    <property type="entry name" value="ThsB__TIR-like_domain"/>
</dbReference>
<gene>
    <name evidence="2" type="ORF">CKO31_24055</name>
</gene>
<dbReference type="Gene3D" id="3.40.50.11200">
    <property type="match status" value="1"/>
</dbReference>
<evidence type="ECO:0000313" key="2">
    <source>
        <dbReference type="EMBL" id="MBK1633758.1"/>
    </source>
</evidence>
<comment type="caution">
    <text evidence="2">The sequence shown here is derived from an EMBL/GenBank/DDBJ whole genome shotgun (WGS) entry which is preliminary data.</text>
</comment>
<feature type="domain" description="Thoeris protein ThsB TIR-like" evidence="1">
    <location>
        <begin position="7"/>
        <end position="113"/>
    </location>
</feature>
<evidence type="ECO:0000313" key="3">
    <source>
        <dbReference type="Proteomes" id="UP000748752"/>
    </source>
</evidence>
<keyword evidence="3" id="KW-1185">Reference proteome</keyword>
<evidence type="ECO:0000259" key="1">
    <source>
        <dbReference type="Pfam" id="PF08937"/>
    </source>
</evidence>
<organism evidence="2 3">
    <name type="scientific">Thiohalocapsa halophila</name>
    <dbReference type="NCBI Taxonomy" id="69359"/>
    <lineage>
        <taxon>Bacteria</taxon>
        <taxon>Pseudomonadati</taxon>
        <taxon>Pseudomonadota</taxon>
        <taxon>Gammaproteobacteria</taxon>
        <taxon>Chromatiales</taxon>
        <taxon>Chromatiaceae</taxon>
        <taxon>Thiohalocapsa</taxon>
    </lineage>
</organism>
<name>A0ABS1CPK7_9GAMM</name>
<protein>
    <recommendedName>
        <fullName evidence="1">Thoeris protein ThsB TIR-like domain-containing protein</fullName>
    </recommendedName>
</protein>
<accession>A0ABS1CPK7</accession>
<dbReference type="RefSeq" id="WP_200243032.1">
    <property type="nucleotide sequence ID" value="NZ_NRRV01000115.1"/>
</dbReference>
<proteinExistence type="predicted"/>
<reference evidence="2 3" key="1">
    <citation type="journal article" date="2020" name="Microorganisms">
        <title>Osmotic Adaptation and Compatible Solute Biosynthesis of Phototrophic Bacteria as Revealed from Genome Analyses.</title>
        <authorList>
            <person name="Imhoff J.F."/>
            <person name="Rahn T."/>
            <person name="Kunzel S."/>
            <person name="Keller A."/>
            <person name="Neulinger S.C."/>
        </authorList>
    </citation>
    <scope>NUCLEOTIDE SEQUENCE [LARGE SCALE GENOMIC DNA]</scope>
    <source>
        <strain evidence="2 3">DSM 6210</strain>
    </source>
</reference>